<feature type="domain" description="TmcA/NAT10 N-terminal" evidence="13">
    <location>
        <begin position="25"/>
        <end position="221"/>
    </location>
</feature>
<accession>A0A640KEQ9</accession>
<feature type="binding site" evidence="10">
    <location>
        <position position="765"/>
    </location>
    <ligand>
        <name>acetyl-CoA</name>
        <dbReference type="ChEBI" id="CHEBI:57288"/>
    </ligand>
</feature>
<evidence type="ECO:0000259" key="14">
    <source>
        <dbReference type="Pfam" id="PF13718"/>
    </source>
</evidence>
<feature type="region of interest" description="Disordered" evidence="11">
    <location>
        <begin position="982"/>
        <end position="1005"/>
    </location>
</feature>
<evidence type="ECO:0000256" key="3">
    <source>
        <dbReference type="ARBA" id="ARBA00022679"/>
    </source>
</evidence>
<evidence type="ECO:0000256" key="7">
    <source>
        <dbReference type="ARBA" id="ARBA00023242"/>
    </source>
</evidence>
<feature type="binding site" evidence="10">
    <location>
        <begin position="653"/>
        <end position="655"/>
    </location>
    <ligand>
        <name>acetyl-CoA</name>
        <dbReference type="ChEBI" id="CHEBI:57288"/>
    </ligand>
</feature>
<dbReference type="HAMAP" id="MF_03211">
    <property type="entry name" value="RNA_acetyltr_Nat10"/>
    <property type="match status" value="1"/>
</dbReference>
<keyword evidence="17" id="KW-1185">Reference proteome</keyword>
<comment type="similarity">
    <text evidence="10">Belongs to the RNA cytidine acetyltransferase family. NAT10 subfamily.</text>
</comment>
<dbReference type="SUPFAM" id="SSF52540">
    <property type="entry name" value="P-loop containing nucleoside triphosphate hydrolases"/>
    <property type="match status" value="1"/>
</dbReference>
<dbReference type="GO" id="GO:0030686">
    <property type="term" value="C:90S preribosome"/>
    <property type="evidence" value="ECO:0007669"/>
    <property type="project" value="TreeGrafter"/>
</dbReference>
<feature type="binding site" evidence="10">
    <location>
        <begin position="660"/>
        <end position="666"/>
    </location>
    <ligand>
        <name>acetyl-CoA</name>
        <dbReference type="ChEBI" id="CHEBI:57288"/>
    </ligand>
</feature>
<organism evidence="16 17">
    <name type="scientific">Leishmania tarentolae</name>
    <name type="common">Sauroleishmania tarentolae</name>
    <dbReference type="NCBI Taxonomy" id="5689"/>
    <lineage>
        <taxon>Eukaryota</taxon>
        <taxon>Discoba</taxon>
        <taxon>Euglenozoa</taxon>
        <taxon>Kinetoplastea</taxon>
        <taxon>Metakinetoplastina</taxon>
        <taxon>Trypanosomatida</taxon>
        <taxon>Trypanosomatidae</taxon>
        <taxon>Leishmaniinae</taxon>
        <taxon>Leishmania</taxon>
        <taxon>lizard Leishmania</taxon>
    </lineage>
</organism>
<dbReference type="PANTHER" id="PTHR10925">
    <property type="entry name" value="N-ACETYLTRANSFERASE 10"/>
    <property type="match status" value="1"/>
</dbReference>
<dbReference type="InterPro" id="IPR033688">
    <property type="entry name" value="NAT10"/>
</dbReference>
<comment type="catalytic activity">
    <reaction evidence="10">
        <text>a cytidine in tRNA + acetyl-CoA + ATP + H2O = an N(4)-acetylcytidine in tRNA + ADP + phosphate + CoA + H(+)</text>
        <dbReference type="Rhea" id="RHEA:53876"/>
        <dbReference type="Rhea" id="RHEA-COMP:13670"/>
        <dbReference type="Rhea" id="RHEA-COMP:13671"/>
        <dbReference type="ChEBI" id="CHEBI:15377"/>
        <dbReference type="ChEBI" id="CHEBI:15378"/>
        <dbReference type="ChEBI" id="CHEBI:30616"/>
        <dbReference type="ChEBI" id="CHEBI:43474"/>
        <dbReference type="ChEBI" id="CHEBI:57287"/>
        <dbReference type="ChEBI" id="CHEBI:57288"/>
        <dbReference type="ChEBI" id="CHEBI:74900"/>
        <dbReference type="ChEBI" id="CHEBI:82748"/>
        <dbReference type="ChEBI" id="CHEBI:456216"/>
    </reaction>
</comment>
<feature type="compositionally biased region" description="Low complexity" evidence="11">
    <location>
        <begin position="1041"/>
        <end position="1052"/>
    </location>
</feature>
<evidence type="ECO:0000256" key="5">
    <source>
        <dbReference type="ARBA" id="ARBA00022741"/>
    </source>
</evidence>
<evidence type="ECO:0000256" key="4">
    <source>
        <dbReference type="ARBA" id="ARBA00022694"/>
    </source>
</evidence>
<dbReference type="EC" id="2.3.1.-" evidence="10"/>
<dbReference type="Proteomes" id="UP000419144">
    <property type="component" value="Unassembled WGS sequence"/>
</dbReference>
<feature type="binding site" evidence="10">
    <location>
        <begin position="313"/>
        <end position="322"/>
    </location>
    <ligand>
        <name>ATP</name>
        <dbReference type="ChEBI" id="CHEBI:30616"/>
    </ligand>
</feature>
<evidence type="ECO:0000256" key="11">
    <source>
        <dbReference type="SAM" id="MobiDB-lite"/>
    </source>
</evidence>
<dbReference type="GO" id="GO:0005524">
    <property type="term" value="F:ATP binding"/>
    <property type="evidence" value="ECO:0007669"/>
    <property type="project" value="UniProtKB-UniRule"/>
</dbReference>
<comment type="catalytic activity">
    <reaction evidence="10">
        <text>a cytidine in 18S rRNA + acetyl-CoA + ATP + H2O = an N(4)-acetylcytidine in 18S rRNA + ADP + phosphate + CoA + H(+)</text>
        <dbReference type="Rhea" id="RHEA:51424"/>
        <dbReference type="Rhea" id="RHEA-COMP:13575"/>
        <dbReference type="Rhea" id="RHEA-COMP:13576"/>
        <dbReference type="ChEBI" id="CHEBI:15377"/>
        <dbReference type="ChEBI" id="CHEBI:15378"/>
        <dbReference type="ChEBI" id="CHEBI:30616"/>
        <dbReference type="ChEBI" id="CHEBI:43474"/>
        <dbReference type="ChEBI" id="CHEBI:57287"/>
        <dbReference type="ChEBI" id="CHEBI:57288"/>
        <dbReference type="ChEBI" id="CHEBI:74900"/>
        <dbReference type="ChEBI" id="CHEBI:82748"/>
        <dbReference type="ChEBI" id="CHEBI:456216"/>
    </reaction>
</comment>
<evidence type="ECO:0000259" key="13">
    <source>
        <dbReference type="Pfam" id="PF08351"/>
    </source>
</evidence>
<evidence type="ECO:0000313" key="16">
    <source>
        <dbReference type="EMBL" id="GET87681.1"/>
    </source>
</evidence>
<dbReference type="Gene3D" id="3.40.50.11040">
    <property type="match status" value="1"/>
</dbReference>
<dbReference type="Pfam" id="PF13725">
    <property type="entry name" value="tRNA_bind_2"/>
    <property type="match status" value="1"/>
</dbReference>
<evidence type="ECO:0000256" key="10">
    <source>
        <dbReference type="HAMAP-Rule" id="MF_03211"/>
    </source>
</evidence>
<dbReference type="InterPro" id="IPR007807">
    <property type="entry name" value="TcmA/NAT10_helicase"/>
</dbReference>
<dbReference type="GO" id="GO:1990883">
    <property type="term" value="F:18S rRNA cytidine N-acetyltransferase activity"/>
    <property type="evidence" value="ECO:0007669"/>
    <property type="project" value="TreeGrafter"/>
</dbReference>
<keyword evidence="7 10" id="KW-0539">Nucleus</keyword>
<dbReference type="EMBL" id="BLBS01000022">
    <property type="protein sequence ID" value="GET87681.1"/>
    <property type="molecule type" value="Genomic_DNA"/>
</dbReference>
<dbReference type="Gene3D" id="3.40.50.300">
    <property type="entry name" value="P-loop containing nucleotide triphosphate hydrolases"/>
    <property type="match status" value="1"/>
</dbReference>
<reference evidence="16" key="1">
    <citation type="submission" date="2019-11" db="EMBL/GenBank/DDBJ databases">
        <title>Leishmania tarentolae CDS.</title>
        <authorList>
            <person name="Goto Y."/>
            <person name="Yamagishi J."/>
        </authorList>
    </citation>
    <scope>NUCLEOTIDE SEQUENCE [LARGE SCALE GENOMIC DNA]</scope>
    <source>
        <strain evidence="16">Parrot Tar II</strain>
    </source>
</reference>
<dbReference type="InterPro" id="IPR027992">
    <property type="entry name" value="tRNA_bind_dom"/>
</dbReference>
<name>A0A640KEQ9_LEITA</name>
<gene>
    <name evidence="16" type="ORF">LtaPh_1713800</name>
</gene>
<feature type="region of interest" description="Disordered" evidence="11">
    <location>
        <begin position="695"/>
        <end position="719"/>
    </location>
</feature>
<protein>
    <recommendedName>
        <fullName evidence="9 10">RNA cytidine acetyltransferase</fullName>
        <ecNumber evidence="10">2.3.1.-</ecNumber>
    </recommendedName>
    <alternativeName>
        <fullName evidence="10">18S rRNA cytosine acetyltransferase</fullName>
    </alternativeName>
</protein>
<sequence>MSSSASVAGSARSVGGGASMVKRKVDDRIKTLIDDVAHHKHRGLILLVGDRAKDQVVNLHLMISRANHNAKVNVLWCMREDPDFGSTGKKQQEKRARLEVKGGLSTEASKEAFQTFLAQTNIRFCKYKETHKILGQTFGMAVLQDFEAINPNTLARTMETVKGGGLIVITFRAMRSLRQLYTIAMDVHARYRTETKKEVVPRFNERFLLSLTDCDTAMCVDDDLNVLPITQKMKSYGKSRKSDAYDSDLAVQGRLQHEVDLANVKEKLKPSEDVGPLVQLCQTMDQAKTVLSLMQTVMEKRLDSTCVVTAGRGRGKSAALGMTIAGAIAQGYSNIICTAPTPENVQTLFEFAIRGLKELGYRERTDFEALQGVSEEFAKCFIRINVFREHRQTVQFVSATDTAKFAQAEVCVIDEAAALPLTLVKRILGPYLVILSSTVSGYEGTGRSLSMKLVTDMRRSSSSGAADARHLKELSMNDPIRYGPGDPVEKWLNKLLCLDATMENTQLTTSPHPSACELFYVNRDALFSYHPLAEELLQRIQSLLVAAHYKNQPNDLQLLSDAPGHHLFVLCGDSVESSATAPTSSTSAAAHQQVPDIFCVIHACEEGQVSAQSIKSHLSHGLRPSGDLIPYTLSQYFLEEGFAKLAGLRIVRIATHPALPRAGYGSRALFLLHQYYSGSISLTAAEPKAATMGRRCGASEADAPGQASNSHDGDDAGSSAATAFLEPSSHVTNLLTPLIERPYELVDYLGVSFGLTTELLNFWKKASFIPLYVRQAPNELTGEHSCVMVRPMGVDLRPLQREFQHRLLSLLSMPFQHMPTELALSLVGDFEAHDPHKLSAATDLSEADHHVVRVDGVVQATSDDIAAVFTAGDMQRLRLVSTTFIEGGNVLDLVPTLAKLYFGKKFFRCPDGTDGVVLSHAQAAALLAVGLQCRTIEQLAAQPAFGGVSTQQLRALFLKALARLSGHLTALQKIAKTTRKDGNTAGVVAGKRARSPSEGVDEDAEDAEEVYDSHGNLKGLKVARKVKAQVCKDRTLLRDTSSSISGNASAASQGPDSLQDVFYRHKKTSKHR</sequence>
<dbReference type="GO" id="GO:0051391">
    <property type="term" value="P:tRNA acetylation"/>
    <property type="evidence" value="ECO:0007669"/>
    <property type="project" value="UniProtKB-UniRule"/>
</dbReference>
<dbReference type="GO" id="GO:1904812">
    <property type="term" value="P:rRNA acetylation involved in maturation of SSU-rRNA"/>
    <property type="evidence" value="ECO:0007669"/>
    <property type="project" value="InterPro"/>
</dbReference>
<feature type="region of interest" description="Disordered" evidence="11">
    <location>
        <begin position="1040"/>
        <end position="1072"/>
    </location>
</feature>
<dbReference type="GO" id="GO:0005730">
    <property type="term" value="C:nucleolus"/>
    <property type="evidence" value="ECO:0007669"/>
    <property type="project" value="UniProtKB-SubCell"/>
</dbReference>
<dbReference type="GO" id="GO:0000049">
    <property type="term" value="F:tRNA binding"/>
    <property type="evidence" value="ECO:0007669"/>
    <property type="project" value="TreeGrafter"/>
</dbReference>
<dbReference type="AlphaFoldDB" id="A0A640KEQ9"/>
<feature type="domain" description="TcmA/NAT10 helicase" evidence="12">
    <location>
        <begin position="307"/>
        <end position="499"/>
    </location>
</feature>
<dbReference type="InterPro" id="IPR013562">
    <property type="entry name" value="TmcA/NAT10_N"/>
</dbReference>
<dbReference type="Pfam" id="PF05127">
    <property type="entry name" value="NAT10_TcmA_helicase"/>
    <property type="match status" value="1"/>
</dbReference>
<keyword evidence="4 10" id="KW-0819">tRNA processing</keyword>
<dbReference type="FunFam" id="3.40.50.300:FF:002218">
    <property type="entry name" value="tRNA(Met) cytidine acetyltransferase TmcA"/>
    <property type="match status" value="1"/>
</dbReference>
<keyword evidence="2 10" id="KW-0698">rRNA processing</keyword>
<comment type="subcellular location">
    <subcellularLocation>
        <location evidence="1 10">Nucleus</location>
        <location evidence="1 10">Nucleolus</location>
    </subcellularLocation>
</comment>
<dbReference type="InterPro" id="IPR000182">
    <property type="entry name" value="GNAT_dom"/>
</dbReference>
<dbReference type="PANTHER" id="PTHR10925:SF5">
    <property type="entry name" value="RNA CYTIDINE ACETYLTRANSFERASE"/>
    <property type="match status" value="1"/>
</dbReference>
<dbReference type="Pfam" id="PF08351">
    <property type="entry name" value="TmcA_N"/>
    <property type="match status" value="1"/>
</dbReference>
<comment type="caution">
    <text evidence="16">The sequence shown here is derived from an EMBL/GenBank/DDBJ whole genome shotgun (WGS) entry which is preliminary data.</text>
</comment>
<keyword evidence="6 10" id="KW-0067">ATP-binding</keyword>
<comment type="function">
    <text evidence="10">RNA cytidine acetyltransferase with specificity toward both 18S rRNA and tRNAs. Catalyzes the formation of N(4)-acetylcytidine (ac4C) in 18S rRNA. Required for early nucleolar cleavages of precursor rRNA at sites A0, A1 and A2 during 18S rRNA synthesis. Catalyzes the formation of ac4C in serine and leucine tRNAs. Requires a tRNA-binding adapter protein for full tRNA acetyltransferase activity but not for 18S rRNA acetylation.</text>
</comment>
<proteinExistence type="inferred from homology"/>
<dbReference type="Pfam" id="PF13718">
    <property type="entry name" value="GNAT_acetyltr_2"/>
    <property type="match status" value="1"/>
</dbReference>
<evidence type="ECO:0000259" key="15">
    <source>
        <dbReference type="Pfam" id="PF13725"/>
    </source>
</evidence>
<dbReference type="VEuPathDB" id="TriTrypDB:LtaPh_1713800"/>
<evidence type="ECO:0000256" key="6">
    <source>
        <dbReference type="ARBA" id="ARBA00022840"/>
    </source>
</evidence>
<dbReference type="OrthoDB" id="10067491at2759"/>
<keyword evidence="8 10" id="KW-0012">Acyltransferase</keyword>
<dbReference type="InterPro" id="IPR027417">
    <property type="entry name" value="P-loop_NTPase"/>
</dbReference>
<dbReference type="Gene3D" id="3.40.630.30">
    <property type="match status" value="1"/>
</dbReference>
<evidence type="ECO:0000259" key="12">
    <source>
        <dbReference type="Pfam" id="PF05127"/>
    </source>
</evidence>
<feature type="binding site" evidence="10">
    <location>
        <position position="481"/>
    </location>
    <ligand>
        <name>ATP</name>
        <dbReference type="ChEBI" id="CHEBI:30616"/>
    </ligand>
</feature>
<keyword evidence="3 10" id="KW-0808">Transferase</keyword>
<feature type="domain" description="Possible tRNA binding" evidence="15">
    <location>
        <begin position="797"/>
        <end position="1003"/>
    </location>
</feature>
<dbReference type="InterPro" id="IPR032672">
    <property type="entry name" value="TmcA/NAT10/Kre33"/>
</dbReference>
<feature type="domain" description="N-acetyltransferase" evidence="14">
    <location>
        <begin position="539"/>
        <end position="792"/>
    </location>
</feature>
<evidence type="ECO:0000256" key="9">
    <source>
        <dbReference type="ARBA" id="ARBA00068357"/>
    </source>
</evidence>
<evidence type="ECO:0000256" key="1">
    <source>
        <dbReference type="ARBA" id="ARBA00004604"/>
    </source>
</evidence>
<evidence type="ECO:0000256" key="8">
    <source>
        <dbReference type="ARBA" id="ARBA00023315"/>
    </source>
</evidence>
<evidence type="ECO:0000256" key="2">
    <source>
        <dbReference type="ARBA" id="ARBA00022552"/>
    </source>
</evidence>
<keyword evidence="5 10" id="KW-0547">Nucleotide-binding</keyword>
<evidence type="ECO:0000313" key="17">
    <source>
        <dbReference type="Proteomes" id="UP000419144"/>
    </source>
</evidence>